<dbReference type="InterPro" id="IPR032675">
    <property type="entry name" value="LRR_dom_sf"/>
</dbReference>
<dbReference type="SUPFAM" id="SSF52058">
    <property type="entry name" value="L domain-like"/>
    <property type="match status" value="1"/>
</dbReference>
<evidence type="ECO:0000259" key="5">
    <source>
        <dbReference type="Pfam" id="PF08263"/>
    </source>
</evidence>
<keyword evidence="1" id="KW-0433">Leucine-rich repeat</keyword>
<evidence type="ECO:0000256" key="2">
    <source>
        <dbReference type="ARBA" id="ARBA00022729"/>
    </source>
</evidence>
<evidence type="ECO:0000256" key="1">
    <source>
        <dbReference type="ARBA" id="ARBA00022614"/>
    </source>
</evidence>
<keyword evidence="2 4" id="KW-0732">Signal</keyword>
<dbReference type="AlphaFoldDB" id="A0A5B7CDV9"/>
<keyword evidence="6" id="KW-0418">Kinase</keyword>
<dbReference type="Pfam" id="PF08263">
    <property type="entry name" value="LRRNT_2"/>
    <property type="match status" value="1"/>
</dbReference>
<dbReference type="Gene3D" id="3.80.10.10">
    <property type="entry name" value="Ribonuclease Inhibitor"/>
    <property type="match status" value="1"/>
</dbReference>
<keyword evidence="6" id="KW-0808">Transferase</keyword>
<dbReference type="PANTHER" id="PTHR48060">
    <property type="entry name" value="DNA DAMAGE-REPAIR/TOLERATION PROTEIN DRT100"/>
    <property type="match status" value="1"/>
</dbReference>
<dbReference type="EMBL" id="GHES01048085">
    <property type="protein sequence ID" value="MPA78644.1"/>
    <property type="molecule type" value="Transcribed_RNA"/>
</dbReference>
<organism evidence="6">
    <name type="scientific">Davidia involucrata</name>
    <name type="common">Dove tree</name>
    <dbReference type="NCBI Taxonomy" id="16924"/>
    <lineage>
        <taxon>Eukaryota</taxon>
        <taxon>Viridiplantae</taxon>
        <taxon>Streptophyta</taxon>
        <taxon>Embryophyta</taxon>
        <taxon>Tracheophyta</taxon>
        <taxon>Spermatophyta</taxon>
        <taxon>Magnoliopsida</taxon>
        <taxon>eudicotyledons</taxon>
        <taxon>Gunneridae</taxon>
        <taxon>Pentapetalae</taxon>
        <taxon>asterids</taxon>
        <taxon>Cornales</taxon>
        <taxon>Nyssaceae</taxon>
        <taxon>Davidia</taxon>
    </lineage>
</organism>
<dbReference type="InterPro" id="IPR053211">
    <property type="entry name" value="DNA_repair-toleration"/>
</dbReference>
<sequence length="131" mass="14134">MAVIIMLKRVLSFVIFLLIGFSCGHVNSEDSDSDSSSTLTVLLEVKESFVEDPQTSVLKDWSEDNPSFCTWRGVSCSLQDQVQVVGLNLSNSSLAGSVSPSLGRLRNLLRLDLSSNQLSGPIPSNLSNLSS</sequence>
<dbReference type="InterPro" id="IPR001611">
    <property type="entry name" value="Leu-rich_rpt"/>
</dbReference>
<reference evidence="6" key="1">
    <citation type="submission" date="2019-08" db="EMBL/GenBank/DDBJ databases">
        <title>Reference gene set and small RNA set construction with multiple tissues from Davidia involucrata Baill.</title>
        <authorList>
            <person name="Yang H."/>
            <person name="Zhou C."/>
            <person name="Li G."/>
            <person name="Wang J."/>
            <person name="Gao P."/>
            <person name="Wang M."/>
            <person name="Wang R."/>
            <person name="Zhao Y."/>
        </authorList>
    </citation>
    <scope>NUCLEOTIDE SEQUENCE</scope>
    <source>
        <tissue evidence="6">Mixed with DoveR01_LX</tissue>
    </source>
</reference>
<dbReference type="Pfam" id="PF00560">
    <property type="entry name" value="LRR_1"/>
    <property type="match status" value="1"/>
</dbReference>
<keyword evidence="6" id="KW-0675">Receptor</keyword>
<feature type="chain" id="PRO_5022729985" evidence="4">
    <location>
        <begin position="29"/>
        <end position="131"/>
    </location>
</feature>
<accession>A0A5B7CDV9</accession>
<evidence type="ECO:0000313" key="6">
    <source>
        <dbReference type="EMBL" id="MPA78644.1"/>
    </source>
</evidence>
<name>A0A5B7CDV9_DAVIN</name>
<feature type="domain" description="Leucine-rich repeat-containing N-terminal plant-type" evidence="5">
    <location>
        <begin position="40"/>
        <end position="77"/>
    </location>
</feature>
<gene>
    <name evidence="6" type="ORF">Din_048085</name>
</gene>
<keyword evidence="3" id="KW-0677">Repeat</keyword>
<proteinExistence type="predicted"/>
<evidence type="ECO:0000256" key="4">
    <source>
        <dbReference type="SAM" id="SignalP"/>
    </source>
</evidence>
<evidence type="ECO:0000256" key="3">
    <source>
        <dbReference type="ARBA" id="ARBA00022737"/>
    </source>
</evidence>
<dbReference type="GO" id="GO:0016301">
    <property type="term" value="F:kinase activity"/>
    <property type="evidence" value="ECO:0007669"/>
    <property type="project" value="UniProtKB-KW"/>
</dbReference>
<dbReference type="PANTHER" id="PTHR48060:SF21">
    <property type="entry name" value="L DOMAIN-LIKE PROTEIN"/>
    <property type="match status" value="1"/>
</dbReference>
<feature type="signal peptide" evidence="4">
    <location>
        <begin position="1"/>
        <end position="28"/>
    </location>
</feature>
<protein>
    <submittedName>
        <fullName evidence="6">Putative LRR receptor-like serine/threonine-protein kinase GSO1</fullName>
    </submittedName>
</protein>
<dbReference type="InterPro" id="IPR013210">
    <property type="entry name" value="LRR_N_plant-typ"/>
</dbReference>